<proteinExistence type="predicted"/>
<dbReference type="HOGENOM" id="CLU_1716211_0_0_1"/>
<dbReference type="Gramene" id="OPUNC03G20440.1">
    <property type="protein sequence ID" value="OPUNC03G20440.1"/>
    <property type="gene ID" value="OPUNC03G20440"/>
</dbReference>
<name>A0A0E0KF43_ORYPU</name>
<dbReference type="EnsemblPlants" id="OPUNC03G20440.1">
    <property type="protein sequence ID" value="OPUNC03G20440.1"/>
    <property type="gene ID" value="OPUNC03G20440"/>
</dbReference>
<evidence type="ECO:0000313" key="2">
    <source>
        <dbReference type="Proteomes" id="UP000026962"/>
    </source>
</evidence>
<reference evidence="1" key="2">
    <citation type="submission" date="2018-05" db="EMBL/GenBank/DDBJ databases">
        <title>OpunRS2 (Oryza punctata Reference Sequence Version 2).</title>
        <authorList>
            <person name="Zhang J."/>
            <person name="Kudrna D."/>
            <person name="Lee S."/>
            <person name="Talag J."/>
            <person name="Welchert J."/>
            <person name="Wing R.A."/>
        </authorList>
    </citation>
    <scope>NUCLEOTIDE SEQUENCE [LARGE SCALE GENOMIC DNA]</scope>
</reference>
<evidence type="ECO:0000313" key="1">
    <source>
        <dbReference type="EnsemblPlants" id="OPUNC03G20440.1"/>
    </source>
</evidence>
<dbReference type="AlphaFoldDB" id="A0A0E0KF43"/>
<sequence length="153" mass="16184">MVAEERMTDWAGVARKMVMRIESIESRLGAAMRYAEARRDTLADAAGLLQEDTDAADTLAADFFAALDDVLAAADDGESETLIRRLPDQSSVDAAAAAKLATVVFSGAPVLPAAIHASRDLIAGVCVFRMEVAGLLQKARNHLGIAIDNNTKA</sequence>
<accession>A0A0E0KF43</accession>
<protein>
    <submittedName>
        <fullName evidence="1">Uncharacterized protein</fullName>
    </submittedName>
</protein>
<keyword evidence="2" id="KW-1185">Reference proteome</keyword>
<reference evidence="1" key="1">
    <citation type="submission" date="2015-04" db="UniProtKB">
        <authorList>
            <consortium name="EnsemblPlants"/>
        </authorList>
    </citation>
    <scope>IDENTIFICATION</scope>
</reference>
<dbReference type="OMA" id="DNTHRTA"/>
<organism evidence="1">
    <name type="scientific">Oryza punctata</name>
    <name type="common">Red rice</name>
    <dbReference type="NCBI Taxonomy" id="4537"/>
    <lineage>
        <taxon>Eukaryota</taxon>
        <taxon>Viridiplantae</taxon>
        <taxon>Streptophyta</taxon>
        <taxon>Embryophyta</taxon>
        <taxon>Tracheophyta</taxon>
        <taxon>Spermatophyta</taxon>
        <taxon>Magnoliopsida</taxon>
        <taxon>Liliopsida</taxon>
        <taxon>Poales</taxon>
        <taxon>Poaceae</taxon>
        <taxon>BOP clade</taxon>
        <taxon>Oryzoideae</taxon>
        <taxon>Oryzeae</taxon>
        <taxon>Oryzinae</taxon>
        <taxon>Oryza</taxon>
    </lineage>
</organism>
<dbReference type="Proteomes" id="UP000026962">
    <property type="component" value="Chromosome 3"/>
</dbReference>